<sequence length="74" mass="8557">MHNSIYVRLGIKQAAQSQKENGSTMKNTYTKRMRRDLGVSAVHPPQYGYITNSLRSRDDIGKQKCKFTRMHTLI</sequence>
<feature type="region of interest" description="Disordered" evidence="1">
    <location>
        <begin position="13"/>
        <end position="37"/>
    </location>
</feature>
<accession>A0AAV6YLS2</accession>
<organism evidence="2 3">
    <name type="scientific">Engystomops pustulosus</name>
    <name type="common">Tungara frog</name>
    <name type="synonym">Physalaemus pustulosus</name>
    <dbReference type="NCBI Taxonomy" id="76066"/>
    <lineage>
        <taxon>Eukaryota</taxon>
        <taxon>Metazoa</taxon>
        <taxon>Chordata</taxon>
        <taxon>Craniata</taxon>
        <taxon>Vertebrata</taxon>
        <taxon>Euteleostomi</taxon>
        <taxon>Amphibia</taxon>
        <taxon>Batrachia</taxon>
        <taxon>Anura</taxon>
        <taxon>Neobatrachia</taxon>
        <taxon>Hyloidea</taxon>
        <taxon>Leptodactylidae</taxon>
        <taxon>Leiuperinae</taxon>
        <taxon>Engystomops</taxon>
    </lineage>
</organism>
<reference evidence="2" key="1">
    <citation type="thesis" date="2020" institute="ProQuest LLC" country="789 East Eisenhower Parkway, Ann Arbor, MI, USA">
        <title>Comparative Genomics and Chromosome Evolution.</title>
        <authorList>
            <person name="Mudd A.B."/>
        </authorList>
    </citation>
    <scope>NUCLEOTIDE SEQUENCE</scope>
    <source>
        <strain evidence="2">237g6f4</strain>
        <tissue evidence="2">Blood</tissue>
    </source>
</reference>
<dbReference type="AlphaFoldDB" id="A0AAV6YLS2"/>
<name>A0AAV6YLS2_ENGPU</name>
<gene>
    <name evidence="2" type="ORF">GDO81_022763</name>
</gene>
<dbReference type="Proteomes" id="UP000824782">
    <property type="component" value="Unassembled WGS sequence"/>
</dbReference>
<evidence type="ECO:0000256" key="1">
    <source>
        <dbReference type="SAM" id="MobiDB-lite"/>
    </source>
</evidence>
<comment type="caution">
    <text evidence="2">The sequence shown here is derived from an EMBL/GenBank/DDBJ whole genome shotgun (WGS) entry which is preliminary data.</text>
</comment>
<protein>
    <submittedName>
        <fullName evidence="2">Uncharacterized protein</fullName>
    </submittedName>
</protein>
<evidence type="ECO:0000313" key="3">
    <source>
        <dbReference type="Proteomes" id="UP000824782"/>
    </source>
</evidence>
<evidence type="ECO:0000313" key="2">
    <source>
        <dbReference type="EMBL" id="KAG8538369.1"/>
    </source>
</evidence>
<proteinExistence type="predicted"/>
<dbReference type="EMBL" id="WNYA01021742">
    <property type="protein sequence ID" value="KAG8538369.1"/>
    <property type="molecule type" value="Genomic_DNA"/>
</dbReference>
<feature type="compositionally biased region" description="Polar residues" evidence="1">
    <location>
        <begin position="14"/>
        <end position="28"/>
    </location>
</feature>
<keyword evidence="3" id="KW-1185">Reference proteome</keyword>